<keyword evidence="4" id="KW-1185">Reference proteome</keyword>
<dbReference type="EMBL" id="RBKT01000001">
    <property type="protein sequence ID" value="RKR86720.1"/>
    <property type="molecule type" value="Genomic_DNA"/>
</dbReference>
<dbReference type="RefSeq" id="WP_121154957.1">
    <property type="nucleotide sequence ID" value="NZ_RBKT01000001.1"/>
</dbReference>
<comment type="caution">
    <text evidence="3">The sequence shown here is derived from an EMBL/GenBank/DDBJ whole genome shotgun (WGS) entry which is preliminary data.</text>
</comment>
<dbReference type="SMART" id="SM00014">
    <property type="entry name" value="acidPPc"/>
    <property type="match status" value="1"/>
</dbReference>
<dbReference type="SUPFAM" id="SSF48317">
    <property type="entry name" value="Acid phosphatase/Vanadium-dependent haloperoxidase"/>
    <property type="match status" value="1"/>
</dbReference>
<feature type="transmembrane region" description="Helical" evidence="1">
    <location>
        <begin position="62"/>
        <end position="83"/>
    </location>
</feature>
<dbReference type="AlphaFoldDB" id="A0A495JCI6"/>
<dbReference type="Gene3D" id="1.20.144.10">
    <property type="entry name" value="Phosphatidic acid phosphatase type 2/haloperoxidase"/>
    <property type="match status" value="1"/>
</dbReference>
<feature type="transmembrane region" description="Helical" evidence="1">
    <location>
        <begin position="7"/>
        <end position="31"/>
    </location>
</feature>
<sequence length="293" mass="30541">MQGRKTALTVVWLVLLAAVQVVAFVLLWRFAVRTEHGQLLDTIALTGNSIGRDRIDGLVGTVLNAMSVVSLLAATTVIGFIALIRRRMLLAIVATLLVAGANVTTQVLKYLIHRPDFGVDPERAAAGNSLPSGHTTIAASVALALVLVLPPKVRAWGAVIAVGYTALAGVATLSAGWHRPSDAIASLLIAGAWAAGAGILLVLTQGEQAQVERADAHRGIVTLLGLVGLGLLGVAAYALRSTDEVLMIPVDELNRPRLFDAYFGGAVGIAGTASLMMALVLTTVHRVVPRHNG</sequence>
<dbReference type="InterPro" id="IPR000326">
    <property type="entry name" value="PAP2/HPO"/>
</dbReference>
<feature type="transmembrane region" description="Helical" evidence="1">
    <location>
        <begin position="216"/>
        <end position="239"/>
    </location>
</feature>
<name>A0A495JCI6_9ACTN</name>
<evidence type="ECO:0000313" key="3">
    <source>
        <dbReference type="EMBL" id="RKR86720.1"/>
    </source>
</evidence>
<dbReference type="Pfam" id="PF01569">
    <property type="entry name" value="PAP2"/>
    <property type="match status" value="1"/>
</dbReference>
<keyword evidence="1" id="KW-0812">Transmembrane</keyword>
<feature type="transmembrane region" description="Helical" evidence="1">
    <location>
        <begin position="132"/>
        <end position="149"/>
    </location>
</feature>
<keyword evidence="1" id="KW-1133">Transmembrane helix</keyword>
<accession>A0A495JCI6</accession>
<reference evidence="3 4" key="1">
    <citation type="submission" date="2018-10" db="EMBL/GenBank/DDBJ databases">
        <title>Sequencing the genomes of 1000 actinobacteria strains.</title>
        <authorList>
            <person name="Klenk H.-P."/>
        </authorList>
    </citation>
    <scope>NUCLEOTIDE SEQUENCE [LARGE SCALE GENOMIC DNA]</scope>
    <source>
        <strain evidence="3 4">DSM 45175</strain>
    </source>
</reference>
<dbReference type="InterPro" id="IPR036938">
    <property type="entry name" value="PAP2/HPO_sf"/>
</dbReference>
<protein>
    <submittedName>
        <fullName evidence="3">PAP2 superfamily protein</fullName>
    </submittedName>
</protein>
<dbReference type="Proteomes" id="UP000277671">
    <property type="component" value="Unassembled WGS sequence"/>
</dbReference>
<feature type="transmembrane region" description="Helical" evidence="1">
    <location>
        <begin position="156"/>
        <end position="177"/>
    </location>
</feature>
<feature type="transmembrane region" description="Helical" evidence="1">
    <location>
        <begin position="183"/>
        <end position="204"/>
    </location>
</feature>
<evidence type="ECO:0000313" key="4">
    <source>
        <dbReference type="Proteomes" id="UP000277671"/>
    </source>
</evidence>
<keyword evidence="1" id="KW-0472">Membrane</keyword>
<proteinExistence type="predicted"/>
<dbReference type="OrthoDB" id="3240395at2"/>
<feature type="transmembrane region" description="Helical" evidence="1">
    <location>
        <begin position="259"/>
        <end position="281"/>
    </location>
</feature>
<evidence type="ECO:0000259" key="2">
    <source>
        <dbReference type="SMART" id="SM00014"/>
    </source>
</evidence>
<evidence type="ECO:0000256" key="1">
    <source>
        <dbReference type="SAM" id="Phobius"/>
    </source>
</evidence>
<feature type="domain" description="Phosphatidic acid phosphatase type 2/haloperoxidase" evidence="2">
    <location>
        <begin position="91"/>
        <end position="198"/>
    </location>
</feature>
<feature type="transmembrane region" description="Helical" evidence="1">
    <location>
        <begin position="90"/>
        <end position="112"/>
    </location>
</feature>
<organism evidence="3 4">
    <name type="scientific">Micromonospora pisi</name>
    <dbReference type="NCBI Taxonomy" id="589240"/>
    <lineage>
        <taxon>Bacteria</taxon>
        <taxon>Bacillati</taxon>
        <taxon>Actinomycetota</taxon>
        <taxon>Actinomycetes</taxon>
        <taxon>Micromonosporales</taxon>
        <taxon>Micromonosporaceae</taxon>
        <taxon>Micromonospora</taxon>
    </lineage>
</organism>
<gene>
    <name evidence="3" type="ORF">BDK92_0985</name>
</gene>